<evidence type="ECO:0000259" key="8">
    <source>
        <dbReference type="Pfam" id="PF20684"/>
    </source>
</evidence>
<evidence type="ECO:0000256" key="3">
    <source>
        <dbReference type="ARBA" id="ARBA00022989"/>
    </source>
</evidence>
<evidence type="ECO:0000256" key="1">
    <source>
        <dbReference type="ARBA" id="ARBA00004141"/>
    </source>
</evidence>
<organism evidence="9 10">
    <name type="scientific">Apiospora arundinis</name>
    <dbReference type="NCBI Taxonomy" id="335852"/>
    <lineage>
        <taxon>Eukaryota</taxon>
        <taxon>Fungi</taxon>
        <taxon>Dikarya</taxon>
        <taxon>Ascomycota</taxon>
        <taxon>Pezizomycotina</taxon>
        <taxon>Sordariomycetes</taxon>
        <taxon>Xylariomycetidae</taxon>
        <taxon>Amphisphaeriales</taxon>
        <taxon>Apiosporaceae</taxon>
        <taxon>Apiospora</taxon>
    </lineage>
</organism>
<keyword evidence="3 7" id="KW-1133">Transmembrane helix</keyword>
<evidence type="ECO:0000313" key="10">
    <source>
        <dbReference type="Proteomes" id="UP001390339"/>
    </source>
</evidence>
<dbReference type="PANTHER" id="PTHR33048:SF152">
    <property type="entry name" value="INTEGRAL MEMBRANE PROTEIN"/>
    <property type="match status" value="1"/>
</dbReference>
<keyword evidence="10" id="KW-1185">Reference proteome</keyword>
<evidence type="ECO:0000256" key="7">
    <source>
        <dbReference type="SAM" id="Phobius"/>
    </source>
</evidence>
<feature type="transmembrane region" description="Helical" evidence="7">
    <location>
        <begin position="180"/>
        <end position="203"/>
    </location>
</feature>
<dbReference type="InterPro" id="IPR052337">
    <property type="entry name" value="SAT4-like"/>
</dbReference>
<comment type="subcellular location">
    <subcellularLocation>
        <location evidence="1">Membrane</location>
        <topology evidence="1">Multi-pass membrane protein</topology>
    </subcellularLocation>
</comment>
<dbReference type="InterPro" id="IPR049326">
    <property type="entry name" value="Rhodopsin_dom_fungi"/>
</dbReference>
<dbReference type="PANTHER" id="PTHR33048">
    <property type="entry name" value="PTH11-LIKE INTEGRAL MEMBRANE PROTEIN (AFU_ORTHOLOGUE AFUA_5G11245)"/>
    <property type="match status" value="1"/>
</dbReference>
<evidence type="ECO:0000313" key="9">
    <source>
        <dbReference type="EMBL" id="KAK8873626.1"/>
    </source>
</evidence>
<name>A0ABR2J7U1_9PEZI</name>
<feature type="compositionally biased region" description="Gly residues" evidence="6">
    <location>
        <begin position="317"/>
        <end position="326"/>
    </location>
</feature>
<comment type="caution">
    <text evidence="9">The sequence shown here is derived from an EMBL/GenBank/DDBJ whole genome shotgun (WGS) entry which is preliminary data.</text>
</comment>
<reference evidence="9 10" key="1">
    <citation type="journal article" date="2024" name="IMA Fungus">
        <title>Apiospora arundinis, a panoply of carbohydrate-active enzymes and secondary metabolites.</title>
        <authorList>
            <person name="Sorensen T."/>
            <person name="Petersen C."/>
            <person name="Muurmann A.T."/>
            <person name="Christiansen J.V."/>
            <person name="Brundto M.L."/>
            <person name="Overgaard C.K."/>
            <person name="Boysen A.T."/>
            <person name="Wollenberg R.D."/>
            <person name="Larsen T.O."/>
            <person name="Sorensen J.L."/>
            <person name="Nielsen K.L."/>
            <person name="Sondergaard T.E."/>
        </authorList>
    </citation>
    <scope>NUCLEOTIDE SEQUENCE [LARGE SCALE GENOMIC DNA]</scope>
    <source>
        <strain evidence="9 10">AAU 773</strain>
    </source>
</reference>
<protein>
    <recommendedName>
        <fullName evidence="8">Rhodopsin domain-containing protein</fullName>
    </recommendedName>
</protein>
<gene>
    <name evidence="9" type="ORF">PGQ11_004140</name>
</gene>
<feature type="transmembrane region" description="Helical" evidence="7">
    <location>
        <begin position="215"/>
        <end position="234"/>
    </location>
</feature>
<feature type="region of interest" description="Disordered" evidence="6">
    <location>
        <begin position="299"/>
        <end position="329"/>
    </location>
</feature>
<evidence type="ECO:0000256" key="4">
    <source>
        <dbReference type="ARBA" id="ARBA00023136"/>
    </source>
</evidence>
<keyword evidence="4 7" id="KW-0472">Membrane</keyword>
<evidence type="ECO:0000256" key="5">
    <source>
        <dbReference type="ARBA" id="ARBA00038359"/>
    </source>
</evidence>
<proteinExistence type="inferred from homology"/>
<dbReference type="EMBL" id="JAPCWZ010000003">
    <property type="protein sequence ID" value="KAK8873626.1"/>
    <property type="molecule type" value="Genomic_DNA"/>
</dbReference>
<feature type="transmembrane region" description="Helical" evidence="7">
    <location>
        <begin position="102"/>
        <end position="124"/>
    </location>
</feature>
<feature type="region of interest" description="Disordered" evidence="6">
    <location>
        <begin position="349"/>
        <end position="377"/>
    </location>
</feature>
<feature type="domain" description="Rhodopsin" evidence="8">
    <location>
        <begin position="28"/>
        <end position="271"/>
    </location>
</feature>
<dbReference type="Proteomes" id="UP001390339">
    <property type="component" value="Unassembled WGS sequence"/>
</dbReference>
<comment type="similarity">
    <text evidence="5">Belongs to the SAT4 family.</text>
</comment>
<dbReference type="Pfam" id="PF20684">
    <property type="entry name" value="Fung_rhodopsin"/>
    <property type="match status" value="1"/>
</dbReference>
<sequence length="399" mass="43734">MADQAAMLEAYLQELWAEYALGNLFLILRLFSRYKTVGLRGFGLDDYFTGLVMAVWAVYTGCASSALTMPSNVFLTTETAASVPSEQYAAYEHGGRVVFVSWIFYVTYVWCIKATALAFFARLCTGLPSEMAAVKCVALFTAAGYMASILTQVLGCLPIYRSWQVFPFPGEQCTTRKLNYYIIGSLNPLTDLLCCMLPVPILIKLQLPMKRKLMLCPLFFSGLFVMVASILRSYYSLQSLDQIFQSAFWSTREFFVAAATVSIPCMRPLFIKSTWKGGLQSGGSSKAISSGATPYYARGTGRSGSGIGKQNDQSSGGIEGGGGGGRALEMHFRDPAFRPSREMIQGTLLSPIESDEDMMMPRKGGGPRSESSDEMPRAIHVTTEYSVSSYGEAMPKLNV</sequence>
<evidence type="ECO:0000256" key="6">
    <source>
        <dbReference type="SAM" id="MobiDB-lite"/>
    </source>
</evidence>
<feature type="transmembrane region" description="Helical" evidence="7">
    <location>
        <begin position="15"/>
        <end position="32"/>
    </location>
</feature>
<accession>A0ABR2J7U1</accession>
<feature type="transmembrane region" description="Helical" evidence="7">
    <location>
        <begin position="136"/>
        <end position="160"/>
    </location>
</feature>
<evidence type="ECO:0000256" key="2">
    <source>
        <dbReference type="ARBA" id="ARBA00022692"/>
    </source>
</evidence>
<keyword evidence="2 7" id="KW-0812">Transmembrane</keyword>